<dbReference type="GO" id="GO:0006351">
    <property type="term" value="P:DNA-templated transcription"/>
    <property type="evidence" value="ECO:0007669"/>
    <property type="project" value="InterPro"/>
</dbReference>
<accession>A0A8H5MMW7</accession>
<dbReference type="Gene3D" id="4.10.240.10">
    <property type="entry name" value="Zn(2)-C6 fungal-type DNA-binding domain"/>
    <property type="match status" value="1"/>
</dbReference>
<dbReference type="PROSITE" id="PS50048">
    <property type="entry name" value="ZN2_CY6_FUNGAL_2"/>
    <property type="match status" value="1"/>
</dbReference>
<gene>
    <name evidence="7" type="ORF">FNAPI_12373</name>
</gene>
<dbReference type="GO" id="GO:0016301">
    <property type="term" value="F:kinase activity"/>
    <property type="evidence" value="ECO:0007669"/>
    <property type="project" value="InterPro"/>
</dbReference>
<evidence type="ECO:0000256" key="5">
    <source>
        <dbReference type="SAM" id="MobiDB-lite"/>
    </source>
</evidence>
<evidence type="ECO:0000256" key="1">
    <source>
        <dbReference type="ARBA" id="ARBA00022723"/>
    </source>
</evidence>
<dbReference type="InterPro" id="IPR051127">
    <property type="entry name" value="Fungal_SecMet_Regulators"/>
</dbReference>
<dbReference type="InterPro" id="IPR006083">
    <property type="entry name" value="PRK/URK"/>
</dbReference>
<dbReference type="GO" id="GO:0000435">
    <property type="term" value="P:positive regulation of transcription from RNA polymerase II promoter by galactose"/>
    <property type="evidence" value="ECO:0007669"/>
    <property type="project" value="TreeGrafter"/>
</dbReference>
<dbReference type="InterPro" id="IPR007219">
    <property type="entry name" value="XnlR_reg_dom"/>
</dbReference>
<dbReference type="GO" id="GO:0000978">
    <property type="term" value="F:RNA polymerase II cis-regulatory region sequence-specific DNA binding"/>
    <property type="evidence" value="ECO:0007669"/>
    <property type="project" value="TreeGrafter"/>
</dbReference>
<evidence type="ECO:0000256" key="4">
    <source>
        <dbReference type="ARBA" id="ARBA00023242"/>
    </source>
</evidence>
<dbReference type="GO" id="GO:0005634">
    <property type="term" value="C:nucleus"/>
    <property type="evidence" value="ECO:0007669"/>
    <property type="project" value="TreeGrafter"/>
</dbReference>
<dbReference type="CDD" id="cd00067">
    <property type="entry name" value="GAL4"/>
    <property type="match status" value="1"/>
</dbReference>
<dbReference type="InterPro" id="IPR001138">
    <property type="entry name" value="Zn2Cys6_DnaBD"/>
</dbReference>
<protein>
    <submittedName>
        <fullName evidence="7">C6 transcription factor</fullName>
    </submittedName>
</protein>
<dbReference type="SMART" id="SM00066">
    <property type="entry name" value="GAL4"/>
    <property type="match status" value="1"/>
</dbReference>
<dbReference type="SMART" id="SM00906">
    <property type="entry name" value="Fungal_trans"/>
    <property type="match status" value="1"/>
</dbReference>
<feature type="domain" description="Zn(2)-C6 fungal-type" evidence="6">
    <location>
        <begin position="266"/>
        <end position="299"/>
    </location>
</feature>
<dbReference type="GO" id="GO:0000981">
    <property type="term" value="F:DNA-binding transcription factor activity, RNA polymerase II-specific"/>
    <property type="evidence" value="ECO:0007669"/>
    <property type="project" value="InterPro"/>
</dbReference>
<evidence type="ECO:0000256" key="2">
    <source>
        <dbReference type="ARBA" id="ARBA00023015"/>
    </source>
</evidence>
<keyword evidence="8" id="KW-1185">Reference proteome</keyword>
<feature type="region of interest" description="Disordered" evidence="5">
    <location>
        <begin position="427"/>
        <end position="452"/>
    </location>
</feature>
<dbReference type="Gene3D" id="3.40.50.300">
    <property type="entry name" value="P-loop containing nucleotide triphosphate hydrolases"/>
    <property type="match status" value="2"/>
</dbReference>
<dbReference type="SUPFAM" id="SSF52540">
    <property type="entry name" value="P-loop containing nucleoside triphosphate hydrolases"/>
    <property type="match status" value="1"/>
</dbReference>
<dbReference type="CDD" id="cd12148">
    <property type="entry name" value="fungal_TF_MHR"/>
    <property type="match status" value="1"/>
</dbReference>
<dbReference type="Pfam" id="PF00485">
    <property type="entry name" value="PRK"/>
    <property type="match status" value="1"/>
</dbReference>
<dbReference type="PANTHER" id="PTHR47424">
    <property type="entry name" value="REGULATORY PROTEIN GAL4"/>
    <property type="match status" value="1"/>
</dbReference>
<name>A0A8H5MMW7_9HYPO</name>
<evidence type="ECO:0000259" key="6">
    <source>
        <dbReference type="PROSITE" id="PS50048"/>
    </source>
</evidence>
<dbReference type="PANTHER" id="PTHR47424:SF2">
    <property type="entry name" value="TRANSCRIPTION FACTOR DOMAIN-CONTAINING PROTEIN-RELATED"/>
    <property type="match status" value="1"/>
</dbReference>
<evidence type="ECO:0000313" key="8">
    <source>
        <dbReference type="Proteomes" id="UP000574317"/>
    </source>
</evidence>
<reference evidence="7 8" key="1">
    <citation type="submission" date="2020-05" db="EMBL/GenBank/DDBJ databases">
        <title>Identification and distribution of gene clusters putatively required for synthesis of sphingolipid metabolism inhibitors in phylogenetically diverse species of the filamentous fungus Fusarium.</title>
        <authorList>
            <person name="Kim H.-S."/>
            <person name="Busman M."/>
            <person name="Brown D.W."/>
            <person name="Divon H."/>
            <person name="Uhlig S."/>
            <person name="Proctor R.H."/>
        </authorList>
    </citation>
    <scope>NUCLEOTIDE SEQUENCE [LARGE SCALE GENOMIC DNA]</scope>
    <source>
        <strain evidence="7 8">NRRL 25196</strain>
    </source>
</reference>
<keyword evidence="1" id="KW-0479">Metal-binding</keyword>
<dbReference type="InterPro" id="IPR027417">
    <property type="entry name" value="P-loop_NTPase"/>
</dbReference>
<feature type="region of interest" description="Disordered" evidence="5">
    <location>
        <begin position="344"/>
        <end position="387"/>
    </location>
</feature>
<proteinExistence type="predicted"/>
<evidence type="ECO:0000313" key="7">
    <source>
        <dbReference type="EMBL" id="KAF5534458.1"/>
    </source>
</evidence>
<dbReference type="SUPFAM" id="SSF57701">
    <property type="entry name" value="Zn2/Cys6 DNA-binding domain"/>
    <property type="match status" value="1"/>
</dbReference>
<keyword evidence="4" id="KW-0539">Nucleus</keyword>
<keyword evidence="3" id="KW-0804">Transcription</keyword>
<dbReference type="Pfam" id="PF04082">
    <property type="entry name" value="Fungal_trans"/>
    <property type="match status" value="1"/>
</dbReference>
<dbReference type="InterPro" id="IPR036864">
    <property type="entry name" value="Zn2-C6_fun-type_DNA-bd_sf"/>
</dbReference>
<organism evidence="7 8">
    <name type="scientific">Fusarium napiforme</name>
    <dbReference type="NCBI Taxonomy" id="42672"/>
    <lineage>
        <taxon>Eukaryota</taxon>
        <taxon>Fungi</taxon>
        <taxon>Dikarya</taxon>
        <taxon>Ascomycota</taxon>
        <taxon>Pezizomycotina</taxon>
        <taxon>Sordariomycetes</taxon>
        <taxon>Hypocreomycetidae</taxon>
        <taxon>Hypocreales</taxon>
        <taxon>Nectriaceae</taxon>
        <taxon>Fusarium</taxon>
        <taxon>Fusarium fujikuroi species complex</taxon>
    </lineage>
</organism>
<dbReference type="GO" id="GO:0005524">
    <property type="term" value="F:ATP binding"/>
    <property type="evidence" value="ECO:0007669"/>
    <property type="project" value="InterPro"/>
</dbReference>
<dbReference type="EMBL" id="JAAOAO010000634">
    <property type="protein sequence ID" value="KAF5534458.1"/>
    <property type="molecule type" value="Genomic_DNA"/>
</dbReference>
<comment type="caution">
    <text evidence="7">The sequence shown here is derived from an EMBL/GenBank/DDBJ whole genome shotgun (WGS) entry which is preliminary data.</text>
</comment>
<evidence type="ECO:0000256" key="3">
    <source>
        <dbReference type="ARBA" id="ARBA00023163"/>
    </source>
</evidence>
<feature type="compositionally biased region" description="Polar residues" evidence="5">
    <location>
        <begin position="427"/>
        <end position="442"/>
    </location>
</feature>
<dbReference type="AlphaFoldDB" id="A0A8H5MMW7"/>
<dbReference type="Proteomes" id="UP000574317">
    <property type="component" value="Unassembled WGS sequence"/>
</dbReference>
<keyword evidence="2" id="KW-0805">Transcription regulation</keyword>
<dbReference type="GO" id="GO:0008270">
    <property type="term" value="F:zinc ion binding"/>
    <property type="evidence" value="ECO:0007669"/>
    <property type="project" value="InterPro"/>
</dbReference>
<sequence>MEDIYAQLERRALSLLQKLHQRSSDTRAIIILAGPPGSGKSTIAAQVVKRINAHRPTPIAKVLPMDGYHYSRSHLDSLPNHVEAHARRGAHWTFDGQAVLDMVKQLHASREGPFTTLYMPSFDHEIKDPVPDAIEVSPDIKIVLVEGNWLLYNEQPWNQIANYADDTWFVDVEPQLALQRVAKRHVACGIERTLEAAMDRARSNDMKNGGDIRHCLIQPNIIVKSVEDALNLALMITPLLFVTTRAYARLKMGRPPMHGSSSQLRACLNCQKRKSRCQPSVNGPGPCSYCARAGKDCSFVNPPDRTRLTRKNLDAIEQRCNKLEALIRSLHPDMDIDAALGNLESGQEVTKRSEPESGDDSPEHEEPAHEYEWSEPSLPPDFDSQNDEAAAMDGMATLNSFDAGYLGSSSGANLLQEIASMLPELAASNSPATSHGKSPSQTHKSKPSLDPPNLANESLTNYFIDAYFLFYNVSYPILHERSFRQKLAARGMRRGKSSWNIIYYLVLAIGHWISTSDKHHAGSRFYTAARNSLSIHMLESGTIETLQALLLMSNYLQKMDKPNTGYQFTGIAYKMALGLGMHRESPKLHDNVGLERRRQLFWVLYCFDSGFNITTGRPPYAQEGIIDTALPRNIDDKDLEPTMPVPPEANTPTTLSAIIAQAELAKHANSLYLEYLTAKTSNTKVEYQVAETLEQTLTTWRQKLPQYFTSADVPVWFAGPRAVVLWKEQNLRILLWRGSKRNHPYLPNKTDAETRCLDAAMQSISDITAFCSTNEGILHLGIVWYATYFLFQAALVLDASYLDREAQDKLDNETADWRLMVHKAQSCLVTFSARSRSAKRCLEVLELINRRAETAANTRRTVFTVPELVEEVPATLQPPVGDAEVSLPQADLPILGDGDLSMGTWTLNDDGSDPTMRMILDNTPWGYLDNAPMDNLFNDWFPQDTFE</sequence>